<dbReference type="EMBL" id="CM042020">
    <property type="protein sequence ID" value="KAI3822799.1"/>
    <property type="molecule type" value="Genomic_DNA"/>
</dbReference>
<sequence>MKDSGSSKNRFGGIGQFVLNTPSSPEVFLCHVINVSQCSSVLPYLYSLSHSLTIEKTTTTFLHLKSKYKSRLHTRRRLFLSPPSPPSFLSLDRTFSSINPPISTSIEL</sequence>
<evidence type="ECO:0000313" key="2">
    <source>
        <dbReference type="Proteomes" id="UP001056120"/>
    </source>
</evidence>
<gene>
    <name evidence="1" type="ORF">L1987_10397</name>
</gene>
<organism evidence="1 2">
    <name type="scientific">Smallanthus sonchifolius</name>
    <dbReference type="NCBI Taxonomy" id="185202"/>
    <lineage>
        <taxon>Eukaryota</taxon>
        <taxon>Viridiplantae</taxon>
        <taxon>Streptophyta</taxon>
        <taxon>Embryophyta</taxon>
        <taxon>Tracheophyta</taxon>
        <taxon>Spermatophyta</taxon>
        <taxon>Magnoliopsida</taxon>
        <taxon>eudicotyledons</taxon>
        <taxon>Gunneridae</taxon>
        <taxon>Pentapetalae</taxon>
        <taxon>asterids</taxon>
        <taxon>campanulids</taxon>
        <taxon>Asterales</taxon>
        <taxon>Asteraceae</taxon>
        <taxon>Asteroideae</taxon>
        <taxon>Heliantheae alliance</taxon>
        <taxon>Millerieae</taxon>
        <taxon>Smallanthus</taxon>
    </lineage>
</organism>
<proteinExistence type="predicted"/>
<dbReference type="Proteomes" id="UP001056120">
    <property type="component" value="Linkage Group LG03"/>
</dbReference>
<name>A0ACB9JSC8_9ASTR</name>
<protein>
    <submittedName>
        <fullName evidence="1">Uncharacterized protein</fullName>
    </submittedName>
</protein>
<comment type="caution">
    <text evidence="1">The sequence shown here is derived from an EMBL/GenBank/DDBJ whole genome shotgun (WGS) entry which is preliminary data.</text>
</comment>
<evidence type="ECO:0000313" key="1">
    <source>
        <dbReference type="EMBL" id="KAI3822799.1"/>
    </source>
</evidence>
<accession>A0ACB9JSC8</accession>
<keyword evidence="2" id="KW-1185">Reference proteome</keyword>
<reference evidence="1 2" key="2">
    <citation type="journal article" date="2022" name="Mol. Ecol. Resour.">
        <title>The genomes of chicory, endive, great burdock and yacon provide insights into Asteraceae paleo-polyploidization history and plant inulin production.</title>
        <authorList>
            <person name="Fan W."/>
            <person name="Wang S."/>
            <person name="Wang H."/>
            <person name="Wang A."/>
            <person name="Jiang F."/>
            <person name="Liu H."/>
            <person name="Zhao H."/>
            <person name="Xu D."/>
            <person name="Zhang Y."/>
        </authorList>
    </citation>
    <scope>NUCLEOTIDE SEQUENCE [LARGE SCALE GENOMIC DNA]</scope>
    <source>
        <strain evidence="2">cv. Yunnan</strain>
        <tissue evidence="1">Leaves</tissue>
    </source>
</reference>
<reference evidence="2" key="1">
    <citation type="journal article" date="2022" name="Mol. Ecol. Resour.">
        <title>The genomes of chicory, endive, great burdock and yacon provide insights into Asteraceae palaeo-polyploidization history and plant inulin production.</title>
        <authorList>
            <person name="Fan W."/>
            <person name="Wang S."/>
            <person name="Wang H."/>
            <person name="Wang A."/>
            <person name="Jiang F."/>
            <person name="Liu H."/>
            <person name="Zhao H."/>
            <person name="Xu D."/>
            <person name="Zhang Y."/>
        </authorList>
    </citation>
    <scope>NUCLEOTIDE SEQUENCE [LARGE SCALE GENOMIC DNA]</scope>
    <source>
        <strain evidence="2">cv. Yunnan</strain>
    </source>
</reference>